<comment type="function">
    <text evidence="9">Catalyzes the reversible interconversion of serine and glycine with tetrahydrofolate (THF) serving as the one-carbon carrier. This reaction serves as the major source of one-carbon groups required for the biosynthesis of purines, thymidylate, methionine, and other important biomolecules. Also exhibits THF-independent aldolase activity toward beta-hydroxyamino acids, producing glycine and aldehydes, via a retro-aldol mechanism.</text>
</comment>
<dbReference type="InterPro" id="IPR039429">
    <property type="entry name" value="SHMT-like_dom"/>
</dbReference>
<dbReference type="Gene3D" id="3.40.640.10">
    <property type="entry name" value="Type I PLP-dependent aspartate aminotransferase-like (Major domain)"/>
    <property type="match status" value="1"/>
</dbReference>
<comment type="similarity">
    <text evidence="3 9">Belongs to the SHMT family.</text>
</comment>
<dbReference type="UniPathway" id="UPA00288">
    <property type="reaction ID" value="UER01023"/>
</dbReference>
<dbReference type="GO" id="GO:0005737">
    <property type="term" value="C:cytoplasm"/>
    <property type="evidence" value="ECO:0007669"/>
    <property type="project" value="UniProtKB-SubCell"/>
</dbReference>
<dbReference type="Proteomes" id="UP000177346">
    <property type="component" value="Unassembled WGS sequence"/>
</dbReference>
<feature type="binding site" evidence="9">
    <location>
        <position position="117"/>
    </location>
    <ligand>
        <name>(6S)-5,6,7,8-tetrahydrofolate</name>
        <dbReference type="ChEBI" id="CHEBI:57453"/>
    </ligand>
</feature>
<comment type="catalytic activity">
    <reaction evidence="9">
        <text>(6R)-5,10-methylene-5,6,7,8-tetrahydrofolate + glycine + H2O = (6S)-5,6,7,8-tetrahydrofolate + L-serine</text>
        <dbReference type="Rhea" id="RHEA:15481"/>
        <dbReference type="ChEBI" id="CHEBI:15377"/>
        <dbReference type="ChEBI" id="CHEBI:15636"/>
        <dbReference type="ChEBI" id="CHEBI:33384"/>
        <dbReference type="ChEBI" id="CHEBI:57305"/>
        <dbReference type="ChEBI" id="CHEBI:57453"/>
        <dbReference type="EC" id="2.1.2.1"/>
    </reaction>
</comment>
<dbReference type="InterPro" id="IPR049943">
    <property type="entry name" value="Ser_HO-MeTrfase-like"/>
</dbReference>
<proteinExistence type="inferred from homology"/>
<dbReference type="CDD" id="cd00378">
    <property type="entry name" value="SHMT"/>
    <property type="match status" value="1"/>
</dbReference>
<dbReference type="Gene3D" id="3.90.1150.10">
    <property type="entry name" value="Aspartate Aminotransferase, domain 1"/>
    <property type="match status" value="1"/>
</dbReference>
<evidence type="ECO:0000256" key="5">
    <source>
        <dbReference type="ARBA" id="ARBA00022490"/>
    </source>
</evidence>
<reference evidence="12 13" key="1">
    <citation type="journal article" date="2016" name="Nat. Commun.">
        <title>Thousands of microbial genomes shed light on interconnected biogeochemical processes in an aquifer system.</title>
        <authorList>
            <person name="Anantharaman K."/>
            <person name="Brown C.T."/>
            <person name="Hug L.A."/>
            <person name="Sharon I."/>
            <person name="Castelle C.J."/>
            <person name="Probst A.J."/>
            <person name="Thomas B.C."/>
            <person name="Singh A."/>
            <person name="Wilkins M.J."/>
            <person name="Karaoz U."/>
            <person name="Brodie E.L."/>
            <person name="Williams K.H."/>
            <person name="Hubbard S.S."/>
            <person name="Banfield J.F."/>
        </authorList>
    </citation>
    <scope>NUCLEOTIDE SEQUENCE [LARGE SCALE GENOMIC DNA]</scope>
</reference>
<dbReference type="GO" id="GO:0004372">
    <property type="term" value="F:glycine hydroxymethyltransferase activity"/>
    <property type="evidence" value="ECO:0007669"/>
    <property type="project" value="UniProtKB-UniRule"/>
</dbReference>
<evidence type="ECO:0000256" key="4">
    <source>
        <dbReference type="ARBA" id="ARBA00011738"/>
    </source>
</evidence>
<feature type="site" description="Plays an important role in substrate specificity" evidence="9">
    <location>
        <position position="225"/>
    </location>
</feature>
<protein>
    <recommendedName>
        <fullName evidence="9">Serine hydroxymethyltransferase</fullName>
        <shortName evidence="9">SHMT</shortName>
        <shortName evidence="9">Serine methylase</shortName>
        <ecNumber evidence="9">2.1.2.1</ecNumber>
    </recommendedName>
</protein>
<evidence type="ECO:0000256" key="8">
    <source>
        <dbReference type="ARBA" id="ARBA00022898"/>
    </source>
</evidence>
<comment type="caution">
    <text evidence="9">Lacks conserved residue(s) required for the propagation of feature annotation.</text>
</comment>
<feature type="domain" description="Serine hydroxymethyltransferase-like" evidence="11">
    <location>
        <begin position="2"/>
        <end position="382"/>
    </location>
</feature>
<keyword evidence="12" id="KW-0489">Methyltransferase</keyword>
<dbReference type="EC" id="2.1.2.1" evidence="9"/>
<dbReference type="InterPro" id="IPR015422">
    <property type="entry name" value="PyrdxlP-dep_Trfase_small"/>
</dbReference>
<evidence type="ECO:0000256" key="1">
    <source>
        <dbReference type="ARBA" id="ARBA00001933"/>
    </source>
</evidence>
<dbReference type="InterPro" id="IPR019798">
    <property type="entry name" value="Ser_HO-MeTrfase_PLP_BS"/>
</dbReference>
<evidence type="ECO:0000256" key="2">
    <source>
        <dbReference type="ARBA" id="ARBA00004496"/>
    </source>
</evidence>
<sequence length="409" mass="44912">MKQDKIVRCLIQDETKRQARVINLIASENYVSPEVRNALGSVFTNKYAEGYPKARYYGGNSVVDAVEQLAQMRALELFELDIKEWSVNVQPYSGSPANLAVYTALVPAGEKIMGLELNMGGHLTHGHSVSATGKFWKQVGYGVDQKTGLLDYDVLEVLARRERPKLIVAGYTAYSRIIDFKKFRHIADALGAIFMVDMSHFAGLVAGKVYPSPFEYADIVTTTTHKTLRGPRGAVIFSRAKHTRDIDRAVFPGLQGGPHVNQIAAAAVTFAEASTPQFRKYAAQIVKNAKALAWGLSQSWGLPVISGGTDTHLFLLNTYATCAVSGKEASELLERADIIVNKNAIPYDERKPFDPSGIRIGTPAITTRGMCESDMSRIAEFIGRVLAQKQQPATVKKEVAAFTRKFPVP</sequence>
<dbReference type="FunFam" id="3.40.640.10:FF:000001">
    <property type="entry name" value="Serine hydroxymethyltransferase"/>
    <property type="match status" value="1"/>
</dbReference>
<keyword evidence="8 9" id="KW-0663">Pyridoxal phosphate</keyword>
<evidence type="ECO:0000313" key="12">
    <source>
        <dbReference type="EMBL" id="OGF86635.1"/>
    </source>
</evidence>
<accession>A0A1F5XFC1</accession>
<evidence type="ECO:0000256" key="7">
    <source>
        <dbReference type="ARBA" id="ARBA00022679"/>
    </source>
</evidence>
<dbReference type="Pfam" id="PF00464">
    <property type="entry name" value="SHMT"/>
    <property type="match status" value="1"/>
</dbReference>
<dbReference type="SUPFAM" id="SSF53383">
    <property type="entry name" value="PLP-dependent transferases"/>
    <property type="match status" value="1"/>
</dbReference>
<evidence type="ECO:0000259" key="11">
    <source>
        <dbReference type="Pfam" id="PF00464"/>
    </source>
</evidence>
<comment type="pathway">
    <text evidence="9">One-carbon metabolism; tetrahydrofolate interconversion.</text>
</comment>
<dbReference type="GO" id="GO:0019264">
    <property type="term" value="P:glycine biosynthetic process from serine"/>
    <property type="evidence" value="ECO:0007669"/>
    <property type="project" value="UniProtKB-UniRule"/>
</dbReference>
<dbReference type="AlphaFoldDB" id="A0A1F5XFC1"/>
<feature type="modified residue" description="N6-(pyridoxal phosphate)lysine" evidence="9 10">
    <location>
        <position position="226"/>
    </location>
</feature>
<dbReference type="EMBL" id="MFIF01000013">
    <property type="protein sequence ID" value="OGF86635.1"/>
    <property type="molecule type" value="Genomic_DNA"/>
</dbReference>
<keyword evidence="6 9" id="KW-0554">One-carbon metabolism</keyword>
<comment type="subcellular location">
    <subcellularLocation>
        <location evidence="2 9">Cytoplasm</location>
    </subcellularLocation>
</comment>
<name>A0A1F5XFC1_9BACT</name>
<feature type="binding site" evidence="9">
    <location>
        <begin position="121"/>
        <end position="123"/>
    </location>
    <ligand>
        <name>(6S)-5,6,7,8-tetrahydrofolate</name>
        <dbReference type="ChEBI" id="CHEBI:57453"/>
    </ligand>
</feature>
<comment type="caution">
    <text evidence="12">The sequence shown here is derived from an EMBL/GenBank/DDBJ whole genome shotgun (WGS) entry which is preliminary data.</text>
</comment>
<dbReference type="InterPro" id="IPR001085">
    <property type="entry name" value="Ser_HO-MeTrfase"/>
</dbReference>
<evidence type="ECO:0000256" key="6">
    <source>
        <dbReference type="ARBA" id="ARBA00022563"/>
    </source>
</evidence>
<evidence type="ECO:0000256" key="3">
    <source>
        <dbReference type="ARBA" id="ARBA00006376"/>
    </source>
</evidence>
<dbReference type="UniPathway" id="UPA00193"/>
<dbReference type="GO" id="GO:0030170">
    <property type="term" value="F:pyridoxal phosphate binding"/>
    <property type="evidence" value="ECO:0007669"/>
    <property type="project" value="UniProtKB-UniRule"/>
</dbReference>
<organism evidence="12 13">
    <name type="scientific">Candidatus Giovannonibacteria bacterium RIFCSPLOWO2_01_FULL_46_32</name>
    <dbReference type="NCBI Taxonomy" id="1798353"/>
    <lineage>
        <taxon>Bacteria</taxon>
        <taxon>Candidatus Giovannoniibacteriota</taxon>
    </lineage>
</organism>
<dbReference type="PANTHER" id="PTHR11680">
    <property type="entry name" value="SERINE HYDROXYMETHYLTRANSFERASE"/>
    <property type="match status" value="1"/>
</dbReference>
<dbReference type="InterPro" id="IPR015424">
    <property type="entry name" value="PyrdxlP-dep_Trfase"/>
</dbReference>
<evidence type="ECO:0000256" key="10">
    <source>
        <dbReference type="PIRSR" id="PIRSR000412-50"/>
    </source>
</evidence>
<dbReference type="HAMAP" id="MF_00051">
    <property type="entry name" value="SHMT"/>
    <property type="match status" value="1"/>
</dbReference>
<comment type="cofactor">
    <cofactor evidence="1 9 10">
        <name>pyridoxal 5'-phosphate</name>
        <dbReference type="ChEBI" id="CHEBI:597326"/>
    </cofactor>
</comment>
<dbReference type="InterPro" id="IPR015421">
    <property type="entry name" value="PyrdxlP-dep_Trfase_major"/>
</dbReference>
<keyword evidence="5 9" id="KW-0963">Cytoplasm</keyword>
<dbReference type="NCBIfam" id="NF000586">
    <property type="entry name" value="PRK00011.1"/>
    <property type="match status" value="1"/>
</dbReference>
<dbReference type="PIRSF" id="PIRSF000412">
    <property type="entry name" value="SHMT"/>
    <property type="match status" value="1"/>
</dbReference>
<keyword evidence="7 9" id="KW-0808">Transferase</keyword>
<comment type="pathway">
    <text evidence="9">Amino-acid biosynthesis; glycine biosynthesis; glycine from L-serine: step 1/1.</text>
</comment>
<dbReference type="GO" id="GO:0035999">
    <property type="term" value="P:tetrahydrofolate interconversion"/>
    <property type="evidence" value="ECO:0007669"/>
    <property type="project" value="UniProtKB-UniRule"/>
</dbReference>
<dbReference type="PANTHER" id="PTHR11680:SF35">
    <property type="entry name" value="SERINE HYDROXYMETHYLTRANSFERASE 1"/>
    <property type="match status" value="1"/>
</dbReference>
<comment type="subunit">
    <text evidence="4 9">Homodimer.</text>
</comment>
<gene>
    <name evidence="9" type="primary">glyA</name>
    <name evidence="12" type="ORF">A3B19_01665</name>
</gene>
<dbReference type="GO" id="GO:0032259">
    <property type="term" value="P:methylation"/>
    <property type="evidence" value="ECO:0007669"/>
    <property type="project" value="UniProtKB-KW"/>
</dbReference>
<evidence type="ECO:0000313" key="13">
    <source>
        <dbReference type="Proteomes" id="UP000177346"/>
    </source>
</evidence>
<keyword evidence="9" id="KW-0028">Amino-acid biosynthesis</keyword>
<dbReference type="GO" id="GO:0008168">
    <property type="term" value="F:methyltransferase activity"/>
    <property type="evidence" value="ECO:0007669"/>
    <property type="project" value="UniProtKB-KW"/>
</dbReference>
<dbReference type="PROSITE" id="PS00096">
    <property type="entry name" value="SHMT"/>
    <property type="match status" value="1"/>
</dbReference>
<evidence type="ECO:0000256" key="9">
    <source>
        <dbReference type="HAMAP-Rule" id="MF_00051"/>
    </source>
</evidence>